<gene>
    <name evidence="6" type="ORF">J2S19_000324</name>
</gene>
<dbReference type="SUPFAM" id="SSF52151">
    <property type="entry name" value="FabD/lysophospholipase-like"/>
    <property type="match status" value="1"/>
</dbReference>
<dbReference type="Proteomes" id="UP001234495">
    <property type="component" value="Unassembled WGS sequence"/>
</dbReference>
<dbReference type="InterPro" id="IPR014043">
    <property type="entry name" value="Acyl_transferase_dom"/>
</dbReference>
<evidence type="ECO:0000256" key="3">
    <source>
        <dbReference type="ARBA" id="ARBA00048462"/>
    </source>
</evidence>
<evidence type="ECO:0000256" key="1">
    <source>
        <dbReference type="ARBA" id="ARBA00022679"/>
    </source>
</evidence>
<evidence type="ECO:0000256" key="4">
    <source>
        <dbReference type="PIRNR" id="PIRNR000446"/>
    </source>
</evidence>
<dbReference type="Gene3D" id="3.30.70.250">
    <property type="entry name" value="Malonyl-CoA ACP transacylase, ACP-binding"/>
    <property type="match status" value="1"/>
</dbReference>
<accession>A0ABT9Z9Z5</accession>
<dbReference type="RefSeq" id="WP_307336170.1">
    <property type="nucleotide sequence ID" value="NZ_JAUSUD010000001.1"/>
</dbReference>
<dbReference type="InterPro" id="IPR050858">
    <property type="entry name" value="Mal-CoA-ACP_Trans/PKS_FabD"/>
</dbReference>
<dbReference type="PANTHER" id="PTHR42681:SF1">
    <property type="entry name" value="MALONYL-COA-ACYL CARRIER PROTEIN TRANSACYLASE, MITOCHONDRIAL"/>
    <property type="match status" value="1"/>
</dbReference>
<dbReference type="InterPro" id="IPR024925">
    <property type="entry name" value="Malonyl_CoA-ACP_transAc"/>
</dbReference>
<dbReference type="EMBL" id="JAUSUD010000001">
    <property type="protein sequence ID" value="MDQ0229074.1"/>
    <property type="molecule type" value="Genomic_DNA"/>
</dbReference>
<dbReference type="InterPro" id="IPR016035">
    <property type="entry name" value="Acyl_Trfase/lysoPLipase"/>
</dbReference>
<keyword evidence="2 4" id="KW-0012">Acyltransferase</keyword>
<dbReference type="GO" id="GO:0004314">
    <property type="term" value="F:[acyl-carrier-protein] S-malonyltransferase activity"/>
    <property type="evidence" value="ECO:0007669"/>
    <property type="project" value="UniProtKB-EC"/>
</dbReference>
<dbReference type="PANTHER" id="PTHR42681">
    <property type="entry name" value="MALONYL-COA-ACYL CARRIER PROTEIN TRANSACYLASE, MITOCHONDRIAL"/>
    <property type="match status" value="1"/>
</dbReference>
<protein>
    <recommendedName>
        <fullName evidence="4">Malonyl CoA-acyl carrier protein transacylase</fullName>
        <ecNumber evidence="4">2.3.1.39</ecNumber>
    </recommendedName>
</protein>
<dbReference type="Pfam" id="PF00698">
    <property type="entry name" value="Acyl_transf_1"/>
    <property type="match status" value="1"/>
</dbReference>
<dbReference type="InterPro" id="IPR016036">
    <property type="entry name" value="Malonyl_transacylase_ACP-bd"/>
</dbReference>
<proteinExistence type="inferred from homology"/>
<name>A0ABT9Z9Z5_9BACI</name>
<reference evidence="6 7" key="1">
    <citation type="submission" date="2023-07" db="EMBL/GenBank/DDBJ databases">
        <title>Genomic Encyclopedia of Type Strains, Phase IV (KMG-IV): sequencing the most valuable type-strain genomes for metagenomic binning, comparative biology and taxonomic classification.</title>
        <authorList>
            <person name="Goeker M."/>
        </authorList>
    </citation>
    <scope>NUCLEOTIDE SEQUENCE [LARGE SCALE GENOMIC DNA]</scope>
    <source>
        <strain evidence="6 7">DSM 29005</strain>
    </source>
</reference>
<dbReference type="Gene3D" id="3.40.366.10">
    <property type="entry name" value="Malonyl-Coenzyme A Acyl Carrier Protein, domain 2"/>
    <property type="match status" value="1"/>
</dbReference>
<evidence type="ECO:0000313" key="7">
    <source>
        <dbReference type="Proteomes" id="UP001234495"/>
    </source>
</evidence>
<sequence length="321" mass="35217">MQAFLFPGQGAQTVGMLKDYYQRYPSIFRPLLEEANEQLGFEIDDYMFKGPKRVLDQTEITQPAMLISSVGIAYLLQEEGIYPDVVAGHSAGQFSALVIANALSFSDAVKMIHVRGKCMGAVDKDGAMLAVHTKNRETINEILHFITGYGINVAAHNSPSQLVLSGDKKIIEVIQKELTAIPAVMTKSLSVSQAFHSTLMEPARTQFLQEVDLNCIKNPTIPIVLNCNANKSTSRIDIINDIIGQFTEPVLWSKTVDELAASSVSTYIEVGIGKVLSKLLRNFQYGGRAFSTDTTSGFQKLIKVKQSIGQPLNSVVEDIKV</sequence>
<comment type="similarity">
    <text evidence="4">Belongs to the fabD family.</text>
</comment>
<evidence type="ECO:0000259" key="5">
    <source>
        <dbReference type="SMART" id="SM00827"/>
    </source>
</evidence>
<evidence type="ECO:0000313" key="6">
    <source>
        <dbReference type="EMBL" id="MDQ0229074.1"/>
    </source>
</evidence>
<dbReference type="PIRSF" id="PIRSF000446">
    <property type="entry name" value="Mct"/>
    <property type="match status" value="1"/>
</dbReference>
<keyword evidence="1 4" id="KW-0808">Transferase</keyword>
<organism evidence="6 7">
    <name type="scientific">Metabacillus malikii</name>
    <dbReference type="NCBI Taxonomy" id="1504265"/>
    <lineage>
        <taxon>Bacteria</taxon>
        <taxon>Bacillati</taxon>
        <taxon>Bacillota</taxon>
        <taxon>Bacilli</taxon>
        <taxon>Bacillales</taxon>
        <taxon>Bacillaceae</taxon>
        <taxon>Metabacillus</taxon>
    </lineage>
</organism>
<dbReference type="SMART" id="SM00827">
    <property type="entry name" value="PKS_AT"/>
    <property type="match status" value="1"/>
</dbReference>
<dbReference type="InterPro" id="IPR001227">
    <property type="entry name" value="Ac_transferase_dom_sf"/>
</dbReference>
<feature type="domain" description="Malonyl-CoA:ACP transacylase (MAT)" evidence="5">
    <location>
        <begin position="5"/>
        <end position="283"/>
    </location>
</feature>
<comment type="catalytic activity">
    <reaction evidence="3 4">
        <text>holo-[ACP] + malonyl-CoA = malonyl-[ACP] + CoA</text>
        <dbReference type="Rhea" id="RHEA:41792"/>
        <dbReference type="Rhea" id="RHEA-COMP:9623"/>
        <dbReference type="Rhea" id="RHEA-COMP:9685"/>
        <dbReference type="ChEBI" id="CHEBI:57287"/>
        <dbReference type="ChEBI" id="CHEBI:57384"/>
        <dbReference type="ChEBI" id="CHEBI:64479"/>
        <dbReference type="ChEBI" id="CHEBI:78449"/>
        <dbReference type="EC" id="2.3.1.39"/>
    </reaction>
</comment>
<dbReference type="EC" id="2.3.1.39" evidence="4"/>
<comment type="caution">
    <text evidence="6">The sequence shown here is derived from an EMBL/GenBank/DDBJ whole genome shotgun (WGS) entry which is preliminary data.</text>
</comment>
<evidence type="ECO:0000256" key="2">
    <source>
        <dbReference type="ARBA" id="ARBA00023315"/>
    </source>
</evidence>
<keyword evidence="7" id="KW-1185">Reference proteome</keyword>
<dbReference type="SUPFAM" id="SSF55048">
    <property type="entry name" value="Probable ACP-binding domain of malonyl-CoA ACP transacylase"/>
    <property type="match status" value="1"/>
</dbReference>